<protein>
    <submittedName>
        <fullName evidence="1">Uncharacterized protein</fullName>
    </submittedName>
</protein>
<proteinExistence type="predicted"/>
<dbReference type="HOGENOM" id="CLU_3390737_0_0_6"/>
<accession>Q1ZAD5</accession>
<dbReference type="Proteomes" id="UP000003789">
    <property type="component" value="Unassembled WGS sequence"/>
</dbReference>
<reference evidence="1 2" key="1">
    <citation type="submission" date="2006-03" db="EMBL/GenBank/DDBJ databases">
        <authorList>
            <person name="Bartlett D.H."/>
            <person name="Valle G."/>
            <person name="Lauro F.M."/>
            <person name="Vezzi A."/>
            <person name="Simonato F."/>
            <person name="Eloe E."/>
            <person name="Vitulo N."/>
            <person name="Stratton T.K."/>
            <person name="D'angelo M."/>
            <person name="Ferriera S."/>
            <person name="Johnson J."/>
            <person name="Kravitz S."/>
            <person name="Beeson K."/>
            <person name="Sutton G."/>
            <person name="Rogers Y."/>
            <person name="Friedman R."/>
            <person name="Frazier M."/>
            <person name="Venter J.C."/>
        </authorList>
    </citation>
    <scope>NUCLEOTIDE SEQUENCE [LARGE SCALE GENOMIC DNA]</scope>
    <source>
        <strain evidence="1 2">3TCK</strain>
    </source>
</reference>
<evidence type="ECO:0000313" key="2">
    <source>
        <dbReference type="Proteomes" id="UP000003789"/>
    </source>
</evidence>
<comment type="caution">
    <text evidence="1">The sequence shown here is derived from an EMBL/GenBank/DDBJ whole genome shotgun (WGS) entry which is preliminary data.</text>
</comment>
<dbReference type="EMBL" id="AAPH01000001">
    <property type="protein sequence ID" value="EAS45557.1"/>
    <property type="molecule type" value="Genomic_DNA"/>
</dbReference>
<gene>
    <name evidence="1" type="ORF">P3TCK_04251</name>
</gene>
<name>Q1ZAD5_9GAMM</name>
<evidence type="ECO:0000313" key="1">
    <source>
        <dbReference type="EMBL" id="EAS45557.1"/>
    </source>
</evidence>
<organism evidence="1 2">
    <name type="scientific">Photobacterium profundum 3TCK</name>
    <dbReference type="NCBI Taxonomy" id="314280"/>
    <lineage>
        <taxon>Bacteria</taxon>
        <taxon>Pseudomonadati</taxon>
        <taxon>Pseudomonadota</taxon>
        <taxon>Gammaproteobacteria</taxon>
        <taxon>Vibrionales</taxon>
        <taxon>Vibrionaceae</taxon>
        <taxon>Photobacterium</taxon>
    </lineage>
</organism>
<sequence length="32" mass="3634">MIISVMDSDSCGGQIHRATVRRELELIRLCCK</sequence>
<dbReference type="AlphaFoldDB" id="Q1ZAD5"/>